<gene>
    <name evidence="2" type="ORF">AVEN_213963_1</name>
</gene>
<dbReference type="Proteomes" id="UP000499080">
    <property type="component" value="Unassembled WGS sequence"/>
</dbReference>
<dbReference type="AlphaFoldDB" id="A0A4Y2MU96"/>
<comment type="caution">
    <text evidence="2">The sequence shown here is derived from an EMBL/GenBank/DDBJ whole genome shotgun (WGS) entry which is preliminary data.</text>
</comment>
<evidence type="ECO:0000313" key="3">
    <source>
        <dbReference type="Proteomes" id="UP000499080"/>
    </source>
</evidence>
<organism evidence="2 3">
    <name type="scientific">Araneus ventricosus</name>
    <name type="common">Orbweaver spider</name>
    <name type="synonym">Epeira ventricosa</name>
    <dbReference type="NCBI Taxonomy" id="182803"/>
    <lineage>
        <taxon>Eukaryota</taxon>
        <taxon>Metazoa</taxon>
        <taxon>Ecdysozoa</taxon>
        <taxon>Arthropoda</taxon>
        <taxon>Chelicerata</taxon>
        <taxon>Arachnida</taxon>
        <taxon>Araneae</taxon>
        <taxon>Araneomorphae</taxon>
        <taxon>Entelegynae</taxon>
        <taxon>Araneoidea</taxon>
        <taxon>Araneidae</taxon>
        <taxon>Araneus</taxon>
    </lineage>
</organism>
<accession>A0A4Y2MU96</accession>
<reference evidence="2 3" key="1">
    <citation type="journal article" date="2019" name="Sci. Rep.">
        <title>Orb-weaving spider Araneus ventricosus genome elucidates the spidroin gene catalogue.</title>
        <authorList>
            <person name="Kono N."/>
            <person name="Nakamura H."/>
            <person name="Ohtoshi R."/>
            <person name="Moran D.A.P."/>
            <person name="Shinohara A."/>
            <person name="Yoshida Y."/>
            <person name="Fujiwara M."/>
            <person name="Mori M."/>
            <person name="Tomita M."/>
            <person name="Arakawa K."/>
        </authorList>
    </citation>
    <scope>NUCLEOTIDE SEQUENCE [LARGE SCALE GENOMIC DNA]</scope>
</reference>
<dbReference type="EMBL" id="BGPR01007876">
    <property type="protein sequence ID" value="GBN30162.1"/>
    <property type="molecule type" value="Genomic_DNA"/>
</dbReference>
<feature type="region of interest" description="Disordered" evidence="1">
    <location>
        <begin position="1"/>
        <end position="24"/>
    </location>
</feature>
<evidence type="ECO:0000256" key="1">
    <source>
        <dbReference type="SAM" id="MobiDB-lite"/>
    </source>
</evidence>
<name>A0A4Y2MU96_ARAVE</name>
<protein>
    <submittedName>
        <fullName evidence="2">Uncharacterized protein</fullName>
    </submittedName>
</protein>
<proteinExistence type="predicted"/>
<sequence>MARTSPELAPPLQTSAQHQREDVWPPTHVLRLSVYKRPHHTSGRSFDPRPDLACTRHTYTADFESNRVSNQELSGLEAETLPLSRQVHESKIQHKG</sequence>
<evidence type="ECO:0000313" key="2">
    <source>
        <dbReference type="EMBL" id="GBN30162.1"/>
    </source>
</evidence>
<keyword evidence="3" id="KW-1185">Reference proteome</keyword>